<evidence type="ECO:0000256" key="7">
    <source>
        <dbReference type="HAMAP-Rule" id="MF_01416"/>
    </source>
</evidence>
<keyword evidence="2 7" id="KW-0813">Transport</keyword>
<evidence type="ECO:0000256" key="6">
    <source>
        <dbReference type="ARBA" id="ARBA00023310"/>
    </source>
</evidence>
<dbReference type="PANTHER" id="PTHR11910">
    <property type="entry name" value="ATP SYNTHASE DELTA CHAIN"/>
    <property type="match status" value="1"/>
</dbReference>
<dbReference type="InterPro" id="IPR026015">
    <property type="entry name" value="ATP_synth_OSCP/delta_N_sf"/>
</dbReference>
<dbReference type="InterPro" id="IPR000711">
    <property type="entry name" value="ATPase_OSCP/dsu"/>
</dbReference>
<keyword evidence="5 7" id="KW-0472">Membrane</keyword>
<protein>
    <recommendedName>
        <fullName evidence="7">ATP synthase subunit delta</fullName>
    </recommendedName>
    <alternativeName>
        <fullName evidence="7">ATP synthase F(1) sector subunit delta</fullName>
    </alternativeName>
    <alternativeName>
        <fullName evidence="7">F-type ATPase subunit delta</fullName>
        <shortName evidence="7">F-ATPase subunit delta</shortName>
    </alternativeName>
</protein>
<dbReference type="HAMAP" id="MF_01416">
    <property type="entry name" value="ATP_synth_delta_bact"/>
    <property type="match status" value="1"/>
</dbReference>
<dbReference type="Gene3D" id="1.10.520.20">
    <property type="entry name" value="N-terminal domain of the delta subunit of the F1F0-ATP synthase"/>
    <property type="match status" value="1"/>
</dbReference>
<evidence type="ECO:0000256" key="5">
    <source>
        <dbReference type="ARBA" id="ARBA00023136"/>
    </source>
</evidence>
<evidence type="ECO:0000256" key="3">
    <source>
        <dbReference type="ARBA" id="ARBA00022781"/>
    </source>
</evidence>
<keyword evidence="7" id="KW-1003">Cell membrane</keyword>
<gene>
    <name evidence="7" type="primary">atpH</name>
    <name evidence="8" type="ORF">NPRO_23800</name>
</gene>
<sequence length="184" mass="20569">MGDTRVARRYAEALYRAAKSQGIVESVEADLAGVVGIIERDPGFGEFLVSPRIAREHKLPVLERVFSDRVTALTMHALRLMLQKRREDLVPDVYKAFVAIRREHGAVLYAHIASSIELTEKQRSALLTKLEKGSGKKVEAEFSVDSNLLGGIRVAYGNFVLDGSVRGSLRRMRDTLKYELLKQA</sequence>
<dbReference type="AlphaFoldDB" id="A0A809RJT2"/>
<comment type="similarity">
    <text evidence="7">Belongs to the ATPase delta chain family.</text>
</comment>
<dbReference type="Pfam" id="PF00213">
    <property type="entry name" value="OSCP"/>
    <property type="match status" value="1"/>
</dbReference>
<evidence type="ECO:0000313" key="9">
    <source>
        <dbReference type="Proteomes" id="UP000662873"/>
    </source>
</evidence>
<proteinExistence type="inferred from homology"/>
<dbReference type="Proteomes" id="UP000662873">
    <property type="component" value="Chromosome"/>
</dbReference>
<comment type="function">
    <text evidence="7">This protein is part of the stalk that links CF(0) to CF(1). It either transmits conformational changes from CF(0) to CF(1) or is implicated in proton conduction.</text>
</comment>
<evidence type="ECO:0000313" key="8">
    <source>
        <dbReference type="EMBL" id="BBO24785.1"/>
    </source>
</evidence>
<comment type="function">
    <text evidence="7">F(1)F(0) ATP synthase produces ATP from ADP in the presence of a proton or sodium gradient. F-type ATPases consist of two structural domains, F(1) containing the extramembraneous catalytic core and F(0) containing the membrane proton channel, linked together by a central stalk and a peripheral stalk. During catalysis, ATP synthesis in the catalytic domain of F(1) is coupled via a rotary mechanism of the central stalk subunits to proton translocation.</text>
</comment>
<comment type="subcellular location">
    <subcellularLocation>
        <location evidence="7">Cell membrane</location>
        <topology evidence="7">Peripheral membrane protein</topology>
    </subcellularLocation>
    <subcellularLocation>
        <location evidence="1">Membrane</location>
    </subcellularLocation>
</comment>
<evidence type="ECO:0000256" key="2">
    <source>
        <dbReference type="ARBA" id="ARBA00022448"/>
    </source>
</evidence>
<organism evidence="8 9">
    <name type="scientific">Candidatus Nitrosymbiomonas proteolyticus</name>
    <dbReference type="NCBI Taxonomy" id="2608984"/>
    <lineage>
        <taxon>Bacteria</taxon>
        <taxon>Bacillati</taxon>
        <taxon>Armatimonadota</taxon>
        <taxon>Armatimonadota incertae sedis</taxon>
        <taxon>Candidatus Nitrosymbiomonas</taxon>
    </lineage>
</organism>
<keyword evidence="7" id="KW-0139">CF(1)</keyword>
<keyword evidence="6 7" id="KW-0066">ATP synthesis</keyword>
<accession>A0A809RJT2</accession>
<dbReference type="PRINTS" id="PR00125">
    <property type="entry name" value="ATPASEDELTA"/>
</dbReference>
<name>A0A809RJT2_9BACT</name>
<keyword evidence="3 7" id="KW-0375">Hydrogen ion transport</keyword>
<dbReference type="NCBIfam" id="TIGR01145">
    <property type="entry name" value="ATP_synt_delta"/>
    <property type="match status" value="1"/>
</dbReference>
<keyword evidence="4 7" id="KW-0406">Ion transport</keyword>
<dbReference type="GO" id="GO:0045259">
    <property type="term" value="C:proton-transporting ATP synthase complex"/>
    <property type="evidence" value="ECO:0007669"/>
    <property type="project" value="UniProtKB-KW"/>
</dbReference>
<evidence type="ECO:0000256" key="1">
    <source>
        <dbReference type="ARBA" id="ARBA00004370"/>
    </source>
</evidence>
<evidence type="ECO:0000256" key="4">
    <source>
        <dbReference type="ARBA" id="ARBA00023065"/>
    </source>
</evidence>
<dbReference type="KEGG" id="npy:NPRO_23800"/>
<dbReference type="EMBL" id="AP021858">
    <property type="protein sequence ID" value="BBO24785.1"/>
    <property type="molecule type" value="Genomic_DNA"/>
</dbReference>
<dbReference type="SUPFAM" id="SSF47928">
    <property type="entry name" value="N-terminal domain of the delta subunit of the F1F0-ATP synthase"/>
    <property type="match status" value="1"/>
</dbReference>
<dbReference type="GO" id="GO:0005886">
    <property type="term" value="C:plasma membrane"/>
    <property type="evidence" value="ECO:0007669"/>
    <property type="project" value="UniProtKB-SubCell"/>
</dbReference>
<reference evidence="8" key="1">
    <citation type="journal article" name="DNA Res.">
        <title>The physiological potential of anammox bacteria as revealed by their core genome structure.</title>
        <authorList>
            <person name="Okubo T."/>
            <person name="Toyoda A."/>
            <person name="Fukuhara K."/>
            <person name="Uchiyama I."/>
            <person name="Harigaya Y."/>
            <person name="Kuroiwa M."/>
            <person name="Suzuki T."/>
            <person name="Murakami Y."/>
            <person name="Suwa Y."/>
            <person name="Takami H."/>
        </authorList>
    </citation>
    <scope>NUCLEOTIDE SEQUENCE</scope>
    <source>
        <strain evidence="8">317325-2</strain>
    </source>
</reference>
<dbReference type="GO" id="GO:0046933">
    <property type="term" value="F:proton-transporting ATP synthase activity, rotational mechanism"/>
    <property type="evidence" value="ECO:0007669"/>
    <property type="project" value="UniProtKB-UniRule"/>
</dbReference>